<dbReference type="InterPro" id="IPR001492">
    <property type="entry name" value="Flagellin"/>
</dbReference>
<keyword evidence="7" id="KW-0282">Flagellum</keyword>
<keyword evidence="5" id="KW-0975">Bacterial flagellum</keyword>
<keyword evidence="8" id="KW-1185">Reference proteome</keyword>
<comment type="similarity">
    <text evidence="3">Belongs to the bacterial flagellin family.</text>
</comment>
<keyword evidence="7" id="KW-0966">Cell projection</keyword>
<dbReference type="PRINTS" id="PR00207">
    <property type="entry name" value="FLAGELLIN"/>
</dbReference>
<dbReference type="InterPro" id="IPR001029">
    <property type="entry name" value="Flagellin_N"/>
</dbReference>
<name>A0ABV6G825_9GAMM</name>
<dbReference type="EMBL" id="JBHLVX010000071">
    <property type="protein sequence ID" value="MFC0269831.1"/>
    <property type="molecule type" value="Genomic_DNA"/>
</dbReference>
<evidence type="ECO:0000259" key="6">
    <source>
        <dbReference type="Pfam" id="PF00669"/>
    </source>
</evidence>
<accession>A0ABV6G825</accession>
<evidence type="ECO:0000313" key="7">
    <source>
        <dbReference type="EMBL" id="MFC0269831.1"/>
    </source>
</evidence>
<evidence type="ECO:0000256" key="5">
    <source>
        <dbReference type="ARBA" id="ARBA00023143"/>
    </source>
</evidence>
<evidence type="ECO:0000256" key="4">
    <source>
        <dbReference type="ARBA" id="ARBA00022525"/>
    </source>
</evidence>
<dbReference type="PANTHER" id="PTHR42792:SF2">
    <property type="entry name" value="FLAGELLIN"/>
    <property type="match status" value="1"/>
</dbReference>
<dbReference type="Pfam" id="PF00669">
    <property type="entry name" value="Flagellin_N"/>
    <property type="match status" value="1"/>
</dbReference>
<evidence type="ECO:0000256" key="2">
    <source>
        <dbReference type="ARBA" id="ARBA00004613"/>
    </source>
</evidence>
<evidence type="ECO:0000313" key="8">
    <source>
        <dbReference type="Proteomes" id="UP001589814"/>
    </source>
</evidence>
<comment type="caution">
    <text evidence="7">The sequence shown here is derived from an EMBL/GenBank/DDBJ whole genome shotgun (WGS) entry which is preliminary data.</text>
</comment>
<sequence length="239" mass="24728">MAMTVNTNVLSLTAQQNLSRSQDLLGNAIERLSSGKRINGAADDAAGQAIANRMSSQITGLNQASRNANDGISLAQTAEGALNQVNDNLQRIRELTVQSQNDTNSADDLQSIQEEIGARLQEINRVAEQTEFNGKALLDGSAGTISIQVGADDNQTISLNMEDIRLEQLGVSNFSVATDRAATATDLVAAAAGTTGSSITVGGTTNAYSRQADGSWTNGTADQAIANDAAMAEALNAAG</sequence>
<proteinExistence type="inferred from homology"/>
<dbReference type="PANTHER" id="PTHR42792">
    <property type="entry name" value="FLAGELLIN"/>
    <property type="match status" value="1"/>
</dbReference>
<organism evidence="7 8">
    <name type="scientific">Kushneria aurantia</name>
    <dbReference type="NCBI Taxonomy" id="504092"/>
    <lineage>
        <taxon>Bacteria</taxon>
        <taxon>Pseudomonadati</taxon>
        <taxon>Pseudomonadota</taxon>
        <taxon>Gammaproteobacteria</taxon>
        <taxon>Oceanospirillales</taxon>
        <taxon>Halomonadaceae</taxon>
        <taxon>Kushneria</taxon>
    </lineage>
</organism>
<dbReference type="Proteomes" id="UP001589814">
    <property type="component" value="Unassembled WGS sequence"/>
</dbReference>
<feature type="non-terminal residue" evidence="7">
    <location>
        <position position="239"/>
    </location>
</feature>
<dbReference type="SUPFAM" id="SSF64518">
    <property type="entry name" value="Phase 1 flagellin"/>
    <property type="match status" value="1"/>
</dbReference>
<gene>
    <name evidence="7" type="ORF">ACFFHW_17860</name>
</gene>
<feature type="domain" description="Flagellin N-terminal" evidence="6">
    <location>
        <begin position="5"/>
        <end position="141"/>
    </location>
</feature>
<keyword evidence="4" id="KW-0964">Secreted</keyword>
<dbReference type="Gene3D" id="1.20.1330.10">
    <property type="entry name" value="f41 fragment of flagellin, N-terminal domain"/>
    <property type="match status" value="1"/>
</dbReference>
<evidence type="ECO:0000256" key="3">
    <source>
        <dbReference type="ARBA" id="ARBA00005709"/>
    </source>
</evidence>
<reference evidence="7 8" key="1">
    <citation type="submission" date="2024-09" db="EMBL/GenBank/DDBJ databases">
        <authorList>
            <person name="Sun Q."/>
            <person name="Mori K."/>
        </authorList>
    </citation>
    <scope>NUCLEOTIDE SEQUENCE [LARGE SCALE GENOMIC DNA]</scope>
    <source>
        <strain evidence="7 8">CCM 7415</strain>
    </source>
</reference>
<dbReference type="Gene3D" id="6.10.280.190">
    <property type="match status" value="1"/>
</dbReference>
<evidence type="ECO:0000256" key="1">
    <source>
        <dbReference type="ARBA" id="ARBA00004365"/>
    </source>
</evidence>
<keyword evidence="7" id="KW-0969">Cilium</keyword>
<comment type="subcellular location">
    <subcellularLocation>
        <location evidence="1">Bacterial flagellum</location>
    </subcellularLocation>
    <subcellularLocation>
        <location evidence="2">Secreted</location>
    </subcellularLocation>
</comment>
<protein>
    <submittedName>
        <fullName evidence="7">Flagellin FliC</fullName>
    </submittedName>
</protein>